<protein>
    <submittedName>
        <fullName evidence="3">Uncharacterized protein</fullName>
    </submittedName>
</protein>
<feature type="signal peptide" evidence="2">
    <location>
        <begin position="1"/>
        <end position="21"/>
    </location>
</feature>
<name>A0ABP8XTV6_9MICO</name>
<feature type="compositionally biased region" description="Polar residues" evidence="1">
    <location>
        <begin position="35"/>
        <end position="44"/>
    </location>
</feature>
<evidence type="ECO:0000256" key="2">
    <source>
        <dbReference type="SAM" id="SignalP"/>
    </source>
</evidence>
<evidence type="ECO:0000313" key="3">
    <source>
        <dbReference type="EMBL" id="GAA4713025.1"/>
    </source>
</evidence>
<dbReference type="EMBL" id="BAABLO010000001">
    <property type="protein sequence ID" value="GAA4713025.1"/>
    <property type="molecule type" value="Genomic_DNA"/>
</dbReference>
<evidence type="ECO:0000256" key="1">
    <source>
        <dbReference type="SAM" id="MobiDB-lite"/>
    </source>
</evidence>
<feature type="chain" id="PRO_5045077898" evidence="2">
    <location>
        <begin position="22"/>
        <end position="61"/>
    </location>
</feature>
<proteinExistence type="predicted"/>
<evidence type="ECO:0000313" key="4">
    <source>
        <dbReference type="Proteomes" id="UP001500556"/>
    </source>
</evidence>
<dbReference type="RefSeq" id="WP_345501141.1">
    <property type="nucleotide sequence ID" value="NZ_BAABLO010000001.1"/>
</dbReference>
<organism evidence="3 4">
    <name type="scientific">Pedococcus ginsenosidimutans</name>
    <dbReference type="NCBI Taxonomy" id="490570"/>
    <lineage>
        <taxon>Bacteria</taxon>
        <taxon>Bacillati</taxon>
        <taxon>Actinomycetota</taxon>
        <taxon>Actinomycetes</taxon>
        <taxon>Micrococcales</taxon>
        <taxon>Intrasporangiaceae</taxon>
        <taxon>Pedococcus</taxon>
    </lineage>
</organism>
<comment type="caution">
    <text evidence="3">The sequence shown here is derived from an EMBL/GenBank/DDBJ whole genome shotgun (WGS) entry which is preliminary data.</text>
</comment>
<keyword evidence="4" id="KW-1185">Reference proteome</keyword>
<keyword evidence="2" id="KW-0732">Signal</keyword>
<accession>A0ABP8XTV6</accession>
<feature type="region of interest" description="Disordered" evidence="1">
    <location>
        <begin position="27"/>
        <end position="61"/>
    </location>
</feature>
<dbReference type="Proteomes" id="UP001500556">
    <property type="component" value="Unassembled WGS sequence"/>
</dbReference>
<gene>
    <name evidence="3" type="ORF">GCM10025782_06490</name>
</gene>
<sequence>MKRTSRIVTTAVAAMVLAALAAPVVSTAADHHSATRTGAASGSVSAIGWPGDDAKPGHDPS</sequence>
<reference evidence="4" key="1">
    <citation type="journal article" date="2019" name="Int. J. Syst. Evol. Microbiol.">
        <title>The Global Catalogue of Microorganisms (GCM) 10K type strain sequencing project: providing services to taxonomists for standard genome sequencing and annotation.</title>
        <authorList>
            <consortium name="The Broad Institute Genomics Platform"/>
            <consortium name="The Broad Institute Genome Sequencing Center for Infectious Disease"/>
            <person name="Wu L."/>
            <person name="Ma J."/>
        </authorList>
    </citation>
    <scope>NUCLEOTIDE SEQUENCE [LARGE SCALE GENOMIC DNA]</scope>
    <source>
        <strain evidence="4">JCM 18961</strain>
    </source>
</reference>
<feature type="compositionally biased region" description="Basic and acidic residues" evidence="1">
    <location>
        <begin position="52"/>
        <end position="61"/>
    </location>
</feature>